<name>A0A7V1PT25_CALAY</name>
<dbReference type="Proteomes" id="UP000886005">
    <property type="component" value="Unassembled WGS sequence"/>
</dbReference>
<gene>
    <name evidence="2" type="ORF">ENJ10_00680</name>
</gene>
<feature type="chain" id="PRO_5030744502" evidence="1">
    <location>
        <begin position="22"/>
        <end position="87"/>
    </location>
</feature>
<feature type="signal peptide" evidence="1">
    <location>
        <begin position="1"/>
        <end position="21"/>
    </location>
</feature>
<feature type="non-terminal residue" evidence="2">
    <location>
        <position position="87"/>
    </location>
</feature>
<keyword evidence="1" id="KW-0732">Signal</keyword>
<accession>A0A7V1PT25</accession>
<dbReference type="EMBL" id="DRLD01000021">
    <property type="protein sequence ID" value="HED09178.1"/>
    <property type="molecule type" value="Genomic_DNA"/>
</dbReference>
<proteinExistence type="predicted"/>
<organism evidence="2">
    <name type="scientific">Caldithrix abyssi</name>
    <dbReference type="NCBI Taxonomy" id="187145"/>
    <lineage>
        <taxon>Bacteria</taxon>
        <taxon>Pseudomonadati</taxon>
        <taxon>Calditrichota</taxon>
        <taxon>Calditrichia</taxon>
        <taxon>Calditrichales</taxon>
        <taxon>Calditrichaceae</taxon>
        <taxon>Caldithrix</taxon>
    </lineage>
</organism>
<protein>
    <submittedName>
        <fullName evidence="2">Uncharacterized protein</fullName>
    </submittedName>
</protein>
<sequence>MRKVTITLILLFTFLSGQLWAKNATAAQFLYMVSKVLPEKKNVSIFLPAELLSREKPKIERAAATFGLKVKLFLIETARSLGEGFKQ</sequence>
<dbReference type="AlphaFoldDB" id="A0A7V1PT25"/>
<comment type="caution">
    <text evidence="2">The sequence shown here is derived from an EMBL/GenBank/DDBJ whole genome shotgun (WGS) entry which is preliminary data.</text>
</comment>
<reference evidence="2" key="1">
    <citation type="journal article" date="2020" name="mSystems">
        <title>Genome- and Community-Level Interaction Insights into Carbon Utilization and Element Cycling Functions of Hydrothermarchaeota in Hydrothermal Sediment.</title>
        <authorList>
            <person name="Zhou Z."/>
            <person name="Liu Y."/>
            <person name="Xu W."/>
            <person name="Pan J."/>
            <person name="Luo Z.H."/>
            <person name="Li M."/>
        </authorList>
    </citation>
    <scope>NUCLEOTIDE SEQUENCE [LARGE SCALE GENOMIC DNA]</scope>
    <source>
        <strain evidence="2">HyVt-456</strain>
    </source>
</reference>
<evidence type="ECO:0000256" key="1">
    <source>
        <dbReference type="SAM" id="SignalP"/>
    </source>
</evidence>
<evidence type="ECO:0000313" key="2">
    <source>
        <dbReference type="EMBL" id="HED09178.1"/>
    </source>
</evidence>